<dbReference type="InterPro" id="IPR027897">
    <property type="entry name" value="DUF4559"/>
</dbReference>
<keyword evidence="3" id="KW-1185">Reference proteome</keyword>
<reference evidence="2" key="1">
    <citation type="submission" date="2022-11" db="EMBL/GenBank/DDBJ databases">
        <title>Centuries of genome instability and evolution in soft-shell clam transmissible cancer (bioRxiv).</title>
        <authorList>
            <person name="Hart S.F.M."/>
            <person name="Yonemitsu M.A."/>
            <person name="Giersch R.M."/>
            <person name="Beal B.F."/>
            <person name="Arriagada G."/>
            <person name="Davis B.W."/>
            <person name="Ostrander E.A."/>
            <person name="Goff S.P."/>
            <person name="Metzger M.J."/>
        </authorList>
    </citation>
    <scope>NUCLEOTIDE SEQUENCE</scope>
    <source>
        <strain evidence="2">MELC-2E11</strain>
        <tissue evidence="2">Siphon/mantle</tissue>
    </source>
</reference>
<evidence type="ECO:0000256" key="1">
    <source>
        <dbReference type="SAM" id="Coils"/>
    </source>
</evidence>
<dbReference type="Pfam" id="PF15112">
    <property type="entry name" value="DUF4559"/>
    <property type="match status" value="1"/>
</dbReference>
<gene>
    <name evidence="2" type="ORF">MAR_006176</name>
</gene>
<sequence length="264" mass="30239">MSKNTDISKPESRKWLKQWRAVYITRQALLPTVSEEATQLHDDILQKAPVPACTTCSSKDVQKKNASCRLHTVFRDELVKEHAYGQAKGIGALTLKNTKAENWVHSPWEIAKVFMPPSGYENKTTIEDTDFNGIAAFIINCQRFQRKIRGSICETLKTADPSKDENAYKYICNELHDAFQQRLADIEMKLQTKETDTEKAKEDLHTHSQQVFDALKQLSDDAMHGLSRKKDDITLAIKDERRKLMDFMTNLEQKAAEHIKQSVT</sequence>
<proteinExistence type="predicted"/>
<dbReference type="Proteomes" id="UP001164746">
    <property type="component" value="Chromosome 1"/>
</dbReference>
<name>A0ABY7DAF3_MYAAR</name>
<organism evidence="2 3">
    <name type="scientific">Mya arenaria</name>
    <name type="common">Soft-shell clam</name>
    <dbReference type="NCBI Taxonomy" id="6604"/>
    <lineage>
        <taxon>Eukaryota</taxon>
        <taxon>Metazoa</taxon>
        <taxon>Spiralia</taxon>
        <taxon>Lophotrochozoa</taxon>
        <taxon>Mollusca</taxon>
        <taxon>Bivalvia</taxon>
        <taxon>Autobranchia</taxon>
        <taxon>Heteroconchia</taxon>
        <taxon>Euheterodonta</taxon>
        <taxon>Imparidentia</taxon>
        <taxon>Neoheterodontei</taxon>
        <taxon>Myida</taxon>
        <taxon>Myoidea</taxon>
        <taxon>Myidae</taxon>
        <taxon>Mya</taxon>
    </lineage>
</organism>
<accession>A0ABY7DAF3</accession>
<keyword evidence="1" id="KW-0175">Coiled coil</keyword>
<feature type="coiled-coil region" evidence="1">
    <location>
        <begin position="176"/>
        <end position="203"/>
    </location>
</feature>
<dbReference type="PANTHER" id="PTHR35083:SF1">
    <property type="entry name" value="RGD1565685 PROTEIN"/>
    <property type="match status" value="1"/>
</dbReference>
<protein>
    <submittedName>
        <fullName evidence="2">Uncharacterized protein</fullName>
    </submittedName>
</protein>
<evidence type="ECO:0000313" key="2">
    <source>
        <dbReference type="EMBL" id="WAQ93705.1"/>
    </source>
</evidence>
<feature type="non-terminal residue" evidence="2">
    <location>
        <position position="264"/>
    </location>
</feature>
<dbReference type="PANTHER" id="PTHR35083">
    <property type="entry name" value="RGD1565685 PROTEIN"/>
    <property type="match status" value="1"/>
</dbReference>
<evidence type="ECO:0000313" key="3">
    <source>
        <dbReference type="Proteomes" id="UP001164746"/>
    </source>
</evidence>
<dbReference type="EMBL" id="CP111012">
    <property type="protein sequence ID" value="WAQ93705.1"/>
    <property type="molecule type" value="Genomic_DNA"/>
</dbReference>